<organism evidence="1 2">
    <name type="scientific">Brachionus plicatilis</name>
    <name type="common">Marine rotifer</name>
    <name type="synonym">Brachionus muelleri</name>
    <dbReference type="NCBI Taxonomy" id="10195"/>
    <lineage>
        <taxon>Eukaryota</taxon>
        <taxon>Metazoa</taxon>
        <taxon>Spiralia</taxon>
        <taxon>Gnathifera</taxon>
        <taxon>Rotifera</taxon>
        <taxon>Eurotatoria</taxon>
        <taxon>Monogononta</taxon>
        <taxon>Pseudotrocha</taxon>
        <taxon>Ploima</taxon>
        <taxon>Brachionidae</taxon>
        <taxon>Brachionus</taxon>
    </lineage>
</organism>
<reference evidence="1 2" key="1">
    <citation type="journal article" date="2018" name="Sci. Rep.">
        <title>Genomic signatures of local adaptation to the degree of environmental predictability in rotifers.</title>
        <authorList>
            <person name="Franch-Gras L."/>
            <person name="Hahn C."/>
            <person name="Garcia-Roger E.M."/>
            <person name="Carmona M.J."/>
            <person name="Serra M."/>
            <person name="Gomez A."/>
        </authorList>
    </citation>
    <scope>NUCLEOTIDE SEQUENCE [LARGE SCALE GENOMIC DNA]</scope>
    <source>
        <strain evidence="1">HYR1</strain>
    </source>
</reference>
<evidence type="ECO:0000313" key="1">
    <source>
        <dbReference type="EMBL" id="RNA03857.1"/>
    </source>
</evidence>
<evidence type="ECO:0000313" key="2">
    <source>
        <dbReference type="Proteomes" id="UP000276133"/>
    </source>
</evidence>
<dbReference type="EMBL" id="REGN01008323">
    <property type="protein sequence ID" value="RNA03857.1"/>
    <property type="molecule type" value="Genomic_DNA"/>
</dbReference>
<name>A0A3M7PXK8_BRAPC</name>
<accession>A0A3M7PXK8</accession>
<dbReference type="AlphaFoldDB" id="A0A3M7PXK8"/>
<protein>
    <submittedName>
        <fullName evidence="1">Uncharacterized protein</fullName>
    </submittedName>
</protein>
<proteinExistence type="predicted"/>
<gene>
    <name evidence="1" type="ORF">BpHYR1_036563</name>
</gene>
<keyword evidence="2" id="KW-1185">Reference proteome</keyword>
<comment type="caution">
    <text evidence="1">The sequence shown here is derived from an EMBL/GenBank/DDBJ whole genome shotgun (WGS) entry which is preliminary data.</text>
</comment>
<dbReference type="Proteomes" id="UP000276133">
    <property type="component" value="Unassembled WGS sequence"/>
</dbReference>
<sequence>MLGKGLRKKKFVLKDEIYDKSSCTCLNYICKHIVDKGQEWHPNAFKRKQKKKANLLTITYKHI</sequence>